<reference evidence="2" key="1">
    <citation type="submission" date="2022-07" db="EMBL/GenBank/DDBJ databases">
        <title>Genome Sequence of Agrocybe chaxingu.</title>
        <authorList>
            <person name="Buettner E."/>
        </authorList>
    </citation>
    <scope>NUCLEOTIDE SEQUENCE</scope>
    <source>
        <strain evidence="2">MP-N11</strain>
    </source>
</reference>
<proteinExistence type="predicted"/>
<dbReference type="EMBL" id="JANKHO010000668">
    <property type="protein sequence ID" value="KAJ3507355.1"/>
    <property type="molecule type" value="Genomic_DNA"/>
</dbReference>
<evidence type="ECO:0000313" key="3">
    <source>
        <dbReference type="Proteomes" id="UP001148786"/>
    </source>
</evidence>
<gene>
    <name evidence="2" type="ORF">NLJ89_g6351</name>
</gene>
<feature type="compositionally biased region" description="Polar residues" evidence="1">
    <location>
        <begin position="167"/>
        <end position="179"/>
    </location>
</feature>
<organism evidence="2 3">
    <name type="scientific">Agrocybe chaxingu</name>
    <dbReference type="NCBI Taxonomy" id="84603"/>
    <lineage>
        <taxon>Eukaryota</taxon>
        <taxon>Fungi</taxon>
        <taxon>Dikarya</taxon>
        <taxon>Basidiomycota</taxon>
        <taxon>Agaricomycotina</taxon>
        <taxon>Agaricomycetes</taxon>
        <taxon>Agaricomycetidae</taxon>
        <taxon>Agaricales</taxon>
        <taxon>Agaricineae</taxon>
        <taxon>Strophariaceae</taxon>
        <taxon>Agrocybe</taxon>
    </lineage>
</organism>
<sequence length="243" mass="26727">MPVVKAPSLSFDNLKSSCSPYDMNRYSSRAPYVRIHTPSLDGAYGLHDFPPFDGYDDPQISLSQWMSAGPMYSEAEMYESAQCPPSLTAPHQLADNSPYEEHLDAGLFSWPYEGTAGYDSSFSSVPEPSTYSNAYSPSISVTLRPAEDSGLGKVDGGGAGCWKPALTSWQDPLGRQTTPGEDGQGKEGTGQERGEDRRRTGVPREDWNSARLEKVASHEEEKDTNDVQTREDDGCYKGYRETL</sequence>
<keyword evidence="3" id="KW-1185">Reference proteome</keyword>
<protein>
    <submittedName>
        <fullName evidence="2">Uncharacterized protein</fullName>
    </submittedName>
</protein>
<feature type="region of interest" description="Disordered" evidence="1">
    <location>
        <begin position="162"/>
        <end position="243"/>
    </location>
</feature>
<dbReference type="Proteomes" id="UP001148786">
    <property type="component" value="Unassembled WGS sequence"/>
</dbReference>
<dbReference type="AlphaFoldDB" id="A0A9W8MW39"/>
<evidence type="ECO:0000256" key="1">
    <source>
        <dbReference type="SAM" id="MobiDB-lite"/>
    </source>
</evidence>
<feature type="compositionally biased region" description="Basic and acidic residues" evidence="1">
    <location>
        <begin position="183"/>
        <end position="243"/>
    </location>
</feature>
<dbReference type="OrthoDB" id="8117402at2759"/>
<comment type="caution">
    <text evidence="2">The sequence shown here is derived from an EMBL/GenBank/DDBJ whole genome shotgun (WGS) entry which is preliminary data.</text>
</comment>
<evidence type="ECO:0000313" key="2">
    <source>
        <dbReference type="EMBL" id="KAJ3507355.1"/>
    </source>
</evidence>
<accession>A0A9W8MW39</accession>
<name>A0A9W8MW39_9AGAR</name>